<evidence type="ECO:0000313" key="2">
    <source>
        <dbReference type="EMBL" id="ABD08764.1"/>
    </source>
</evidence>
<dbReference type="EMBL" id="CP000250">
    <property type="protein sequence ID" value="ABD08764.1"/>
    <property type="molecule type" value="Genomic_DNA"/>
</dbReference>
<accession>Q2ISP6</accession>
<dbReference type="KEGG" id="rpb:RPB_4071"/>
<dbReference type="AlphaFoldDB" id="Q2ISP6"/>
<dbReference type="STRING" id="316058.RPB_4071"/>
<keyword evidence="3" id="KW-1185">Reference proteome</keyword>
<gene>
    <name evidence="2" type="ordered locus">RPB_4071</name>
</gene>
<organism evidence="2 3">
    <name type="scientific">Rhodopseudomonas palustris (strain HaA2)</name>
    <dbReference type="NCBI Taxonomy" id="316058"/>
    <lineage>
        <taxon>Bacteria</taxon>
        <taxon>Pseudomonadati</taxon>
        <taxon>Pseudomonadota</taxon>
        <taxon>Alphaproteobacteria</taxon>
        <taxon>Hyphomicrobiales</taxon>
        <taxon>Nitrobacteraceae</taxon>
        <taxon>Rhodopseudomonas</taxon>
    </lineage>
</organism>
<dbReference type="Proteomes" id="UP000008809">
    <property type="component" value="Chromosome"/>
</dbReference>
<name>Q2ISP6_RHOP2</name>
<dbReference type="HOGENOM" id="CLU_2181908_0_0_5"/>
<protein>
    <submittedName>
        <fullName evidence="2">Uncharacterized protein</fullName>
    </submittedName>
</protein>
<proteinExistence type="predicted"/>
<evidence type="ECO:0000256" key="1">
    <source>
        <dbReference type="SAM" id="MobiDB-lite"/>
    </source>
</evidence>
<reference evidence="2 3" key="1">
    <citation type="submission" date="2006-01" db="EMBL/GenBank/DDBJ databases">
        <title>Complete sequence of Rhodopseudomonas palustris HaA2.</title>
        <authorList>
            <consortium name="US DOE Joint Genome Institute"/>
            <person name="Copeland A."/>
            <person name="Lucas S."/>
            <person name="Lapidus A."/>
            <person name="Barry K."/>
            <person name="Detter J.C."/>
            <person name="Glavina T."/>
            <person name="Hammon N."/>
            <person name="Israni S."/>
            <person name="Pitluck S."/>
            <person name="Chain P."/>
            <person name="Malfatti S."/>
            <person name="Shin M."/>
            <person name="Vergez L."/>
            <person name="Schmutz J."/>
            <person name="Larimer F."/>
            <person name="Land M."/>
            <person name="Hauser L."/>
            <person name="Pelletier D.A."/>
            <person name="Kyrpides N."/>
            <person name="Anderson I."/>
            <person name="Oda Y."/>
            <person name="Harwood C.S."/>
            <person name="Richardson P."/>
        </authorList>
    </citation>
    <scope>NUCLEOTIDE SEQUENCE [LARGE SCALE GENOMIC DNA]</scope>
    <source>
        <strain evidence="2 3">HaA2</strain>
    </source>
</reference>
<sequence>MPATTYLSTIRCLVCRLRAYVVTRRRYRTDDPTPNRTCLPSASLAVTDGSIARGLRGAAAMRFAPPCSAHHRRCTAQVGVIDLSPCADFTRTTPSRPEEPADIAGRTQK</sequence>
<evidence type="ECO:0000313" key="3">
    <source>
        <dbReference type="Proteomes" id="UP000008809"/>
    </source>
</evidence>
<feature type="region of interest" description="Disordered" evidence="1">
    <location>
        <begin position="90"/>
        <end position="109"/>
    </location>
</feature>